<protein>
    <submittedName>
        <fullName evidence="2">Tyrosyl-tRNA synthetase</fullName>
    </submittedName>
</protein>
<dbReference type="AlphaFoldDB" id="K1T0P4"/>
<dbReference type="SUPFAM" id="SSF55174">
    <property type="entry name" value="Alpha-L RNA-binding motif"/>
    <property type="match status" value="1"/>
</dbReference>
<reference evidence="2" key="1">
    <citation type="journal article" date="2013" name="Environ. Microbiol.">
        <title>Microbiota from the distal guts of lean and obese adolescents exhibit partial functional redundancy besides clear differences in community structure.</title>
        <authorList>
            <person name="Ferrer M."/>
            <person name="Ruiz A."/>
            <person name="Lanza F."/>
            <person name="Haange S.B."/>
            <person name="Oberbach A."/>
            <person name="Till H."/>
            <person name="Bargiela R."/>
            <person name="Campoy C."/>
            <person name="Segura M.T."/>
            <person name="Richter M."/>
            <person name="von Bergen M."/>
            <person name="Seifert J."/>
            <person name="Suarez A."/>
        </authorList>
    </citation>
    <scope>NUCLEOTIDE SEQUENCE</scope>
</reference>
<dbReference type="GO" id="GO:0004812">
    <property type="term" value="F:aminoacyl-tRNA ligase activity"/>
    <property type="evidence" value="ECO:0007669"/>
    <property type="project" value="UniProtKB-KW"/>
</dbReference>
<evidence type="ECO:0000259" key="1">
    <source>
        <dbReference type="Pfam" id="PF22421"/>
    </source>
</evidence>
<sequence length="109" mass="11339">ELTKLVHGEEEAEKALAAAKEPFGGKGVSGDMPTAVMPAELVNDGKIGILDALVASKLCPSKREARTNVTGGGISVNDEKVTDPAAMIEIGEFAVIKKGKKSYCKIVKA</sequence>
<organism evidence="2">
    <name type="scientific">human gut metagenome</name>
    <dbReference type="NCBI Taxonomy" id="408170"/>
    <lineage>
        <taxon>unclassified sequences</taxon>
        <taxon>metagenomes</taxon>
        <taxon>organismal metagenomes</taxon>
    </lineage>
</organism>
<feature type="domain" description="Tyrosine--tRNA ligase SYY-like C-terminal" evidence="1">
    <location>
        <begin position="37"/>
        <end position="105"/>
    </location>
</feature>
<proteinExistence type="predicted"/>
<name>K1T0P4_9ZZZZ</name>
<dbReference type="EMBL" id="AJWY01008413">
    <property type="protein sequence ID" value="EKC61274.1"/>
    <property type="molecule type" value="Genomic_DNA"/>
</dbReference>
<evidence type="ECO:0000313" key="2">
    <source>
        <dbReference type="EMBL" id="EKC61274.1"/>
    </source>
</evidence>
<dbReference type="InterPro" id="IPR054608">
    <property type="entry name" value="SYY-like_C"/>
</dbReference>
<dbReference type="Pfam" id="PF22421">
    <property type="entry name" value="SYY_C-terminal"/>
    <property type="match status" value="1"/>
</dbReference>
<gene>
    <name evidence="2" type="ORF">LEA_12431</name>
</gene>
<dbReference type="CDD" id="cd00165">
    <property type="entry name" value="S4"/>
    <property type="match status" value="1"/>
</dbReference>
<dbReference type="PROSITE" id="PS50889">
    <property type="entry name" value="S4"/>
    <property type="match status" value="1"/>
</dbReference>
<keyword evidence="2" id="KW-0436">Ligase</keyword>
<dbReference type="Gene3D" id="3.10.290.10">
    <property type="entry name" value="RNA-binding S4 domain"/>
    <property type="match status" value="1"/>
</dbReference>
<accession>K1T0P4</accession>
<dbReference type="InterPro" id="IPR036986">
    <property type="entry name" value="S4_RNA-bd_sf"/>
</dbReference>
<keyword evidence="2" id="KW-0030">Aminoacyl-tRNA synthetase</keyword>
<feature type="non-terminal residue" evidence="2">
    <location>
        <position position="1"/>
    </location>
</feature>
<comment type="caution">
    <text evidence="2">The sequence shown here is derived from an EMBL/GenBank/DDBJ whole genome shotgun (WGS) entry which is preliminary data.</text>
</comment>
<dbReference type="GO" id="GO:0003723">
    <property type="term" value="F:RNA binding"/>
    <property type="evidence" value="ECO:0007669"/>
    <property type="project" value="InterPro"/>
</dbReference>